<keyword evidence="2" id="KW-1185">Reference proteome</keyword>
<dbReference type="Proteomes" id="UP001428341">
    <property type="component" value="Unassembled WGS sequence"/>
</dbReference>
<organism evidence="1 2">
    <name type="scientific">Citrus x changshan-huyou</name>
    <dbReference type="NCBI Taxonomy" id="2935761"/>
    <lineage>
        <taxon>Eukaryota</taxon>
        <taxon>Viridiplantae</taxon>
        <taxon>Streptophyta</taxon>
        <taxon>Embryophyta</taxon>
        <taxon>Tracheophyta</taxon>
        <taxon>Spermatophyta</taxon>
        <taxon>Magnoliopsida</taxon>
        <taxon>eudicotyledons</taxon>
        <taxon>Gunneridae</taxon>
        <taxon>Pentapetalae</taxon>
        <taxon>rosids</taxon>
        <taxon>malvids</taxon>
        <taxon>Sapindales</taxon>
        <taxon>Rutaceae</taxon>
        <taxon>Aurantioideae</taxon>
        <taxon>Citrus</taxon>
    </lineage>
</organism>
<comment type="caution">
    <text evidence="1">The sequence shown here is derived from an EMBL/GenBank/DDBJ whole genome shotgun (WGS) entry which is preliminary data.</text>
</comment>
<evidence type="ECO:0000313" key="2">
    <source>
        <dbReference type="Proteomes" id="UP001428341"/>
    </source>
</evidence>
<dbReference type="EMBL" id="JBCGBO010000005">
    <property type="protein sequence ID" value="KAK9201969.1"/>
    <property type="molecule type" value="Genomic_DNA"/>
</dbReference>
<gene>
    <name evidence="1" type="ORF">WN944_017178</name>
</gene>
<dbReference type="AlphaFoldDB" id="A0AAP0MAU4"/>
<proteinExistence type="predicted"/>
<evidence type="ECO:0000313" key="1">
    <source>
        <dbReference type="EMBL" id="KAK9201969.1"/>
    </source>
</evidence>
<sequence>MDIRAQNVSYQHKPLSSGYAIPTSVQNVVMSPNKHSTSKIVLAEITLVTLTPRKQGQNRNLMYQKT</sequence>
<accession>A0AAP0MAU4</accession>
<reference evidence="1 2" key="1">
    <citation type="submission" date="2024-05" db="EMBL/GenBank/DDBJ databases">
        <title>Haplotype-resolved chromosome-level genome assembly of Huyou (Citrus changshanensis).</title>
        <authorList>
            <person name="Miao C."/>
            <person name="Chen W."/>
            <person name="Wu Y."/>
            <person name="Wang L."/>
            <person name="Zhao S."/>
            <person name="Grierson D."/>
            <person name="Xu C."/>
            <person name="Chen K."/>
        </authorList>
    </citation>
    <scope>NUCLEOTIDE SEQUENCE [LARGE SCALE GENOMIC DNA]</scope>
    <source>
        <strain evidence="1">01-14</strain>
        <tissue evidence="1">Leaf</tissue>
    </source>
</reference>
<name>A0AAP0MAU4_9ROSI</name>
<protein>
    <submittedName>
        <fullName evidence="1">Uncharacterized protein</fullName>
    </submittedName>
</protein>